<keyword evidence="2" id="KW-1185">Reference proteome</keyword>
<dbReference type="HOGENOM" id="CLU_1652620_0_0_1"/>
<dbReference type="RefSeq" id="XP_003042208.1">
    <property type="nucleotide sequence ID" value="XM_003042162.1"/>
</dbReference>
<dbReference type="KEGG" id="nhe:NECHADRAFT_81301"/>
<protein>
    <submittedName>
        <fullName evidence="1">Uncharacterized protein</fullName>
    </submittedName>
</protein>
<evidence type="ECO:0000313" key="1">
    <source>
        <dbReference type="EMBL" id="EEU36495.1"/>
    </source>
</evidence>
<gene>
    <name evidence="1" type="ORF">NECHADRAFT_81301</name>
</gene>
<reference evidence="1 2" key="1">
    <citation type="journal article" date="2009" name="PLoS Genet.">
        <title>The genome of Nectria haematococca: contribution of supernumerary chromosomes to gene expansion.</title>
        <authorList>
            <person name="Coleman J.J."/>
            <person name="Rounsley S.D."/>
            <person name="Rodriguez-Carres M."/>
            <person name="Kuo A."/>
            <person name="Wasmann C.C."/>
            <person name="Grimwood J."/>
            <person name="Schmutz J."/>
            <person name="Taga M."/>
            <person name="White G.J."/>
            <person name="Zhou S."/>
            <person name="Schwartz D.C."/>
            <person name="Freitag M."/>
            <person name="Ma L.J."/>
            <person name="Danchin E.G."/>
            <person name="Henrissat B."/>
            <person name="Coutinho P.M."/>
            <person name="Nelson D.R."/>
            <person name="Straney D."/>
            <person name="Napoli C.A."/>
            <person name="Barker B.M."/>
            <person name="Gribskov M."/>
            <person name="Rep M."/>
            <person name="Kroken S."/>
            <person name="Molnar I."/>
            <person name="Rensing C."/>
            <person name="Kennell J.C."/>
            <person name="Zamora J."/>
            <person name="Farman M.L."/>
            <person name="Selker E.U."/>
            <person name="Salamov A."/>
            <person name="Shapiro H."/>
            <person name="Pangilinan J."/>
            <person name="Lindquist E."/>
            <person name="Lamers C."/>
            <person name="Grigoriev I.V."/>
            <person name="Geiser D.M."/>
            <person name="Covert S.F."/>
            <person name="Temporini E."/>
            <person name="Vanetten H.D."/>
        </authorList>
    </citation>
    <scope>NUCLEOTIDE SEQUENCE [LARGE SCALE GENOMIC DNA]</scope>
    <source>
        <strain evidence="2">ATCC MYA-4622 / CBS 123669 / FGSC 9596 / NRRL 45880 / 77-13-4</strain>
    </source>
</reference>
<dbReference type="Proteomes" id="UP000005206">
    <property type="component" value="Chromosome 6"/>
</dbReference>
<evidence type="ECO:0000313" key="2">
    <source>
        <dbReference type="Proteomes" id="UP000005206"/>
    </source>
</evidence>
<sequence length="160" mass="17796">MSASELPVERQLTPAVPDALDRLARTLHLWSLAQACKRELYIYSPLRRLLRAPCEQAWGGCGQKKKRHGRLGDSFCLRPPPFIRGRIRSVPNCSGEALFGFSYSLKGGGVHLRSGFRLHGGGEGGYLFGLFWFVLIFNTSQHHDEVQKLALIAQGGTTPY</sequence>
<dbReference type="GeneID" id="9669392"/>
<name>C7ZHU2_FUSV7</name>
<dbReference type="EMBL" id="GG698928">
    <property type="protein sequence ID" value="EEU36495.1"/>
    <property type="molecule type" value="Genomic_DNA"/>
</dbReference>
<dbReference type="AlphaFoldDB" id="C7ZHU2"/>
<proteinExistence type="predicted"/>
<organism evidence="1 2">
    <name type="scientific">Fusarium vanettenii (strain ATCC MYA-4622 / CBS 123669 / FGSC 9596 / NRRL 45880 / 77-13-4)</name>
    <name type="common">Fusarium solani subsp. pisi</name>
    <dbReference type="NCBI Taxonomy" id="660122"/>
    <lineage>
        <taxon>Eukaryota</taxon>
        <taxon>Fungi</taxon>
        <taxon>Dikarya</taxon>
        <taxon>Ascomycota</taxon>
        <taxon>Pezizomycotina</taxon>
        <taxon>Sordariomycetes</taxon>
        <taxon>Hypocreomycetidae</taxon>
        <taxon>Hypocreales</taxon>
        <taxon>Nectriaceae</taxon>
        <taxon>Fusarium</taxon>
        <taxon>Fusarium solani species complex</taxon>
        <taxon>Fusarium vanettenii</taxon>
    </lineage>
</organism>
<accession>C7ZHU2</accession>
<dbReference type="VEuPathDB" id="FungiDB:NECHADRAFT_81301"/>
<dbReference type="InParanoid" id="C7ZHU2"/>